<dbReference type="OrthoDB" id="9806039at2"/>
<protein>
    <submittedName>
        <fullName evidence="1">Uncharacterized protein</fullName>
    </submittedName>
</protein>
<evidence type="ECO:0000313" key="2">
    <source>
        <dbReference type="Proteomes" id="UP000465263"/>
    </source>
</evidence>
<gene>
    <name evidence="1" type="ORF">MSEN_35730</name>
</gene>
<dbReference type="AlphaFoldDB" id="A0A7I9XPG8"/>
<organism evidence="1 2">
    <name type="scientific">Mycolicibacter senuensis</name>
    <dbReference type="NCBI Taxonomy" id="386913"/>
    <lineage>
        <taxon>Bacteria</taxon>
        <taxon>Bacillati</taxon>
        <taxon>Actinomycetota</taxon>
        <taxon>Actinomycetes</taxon>
        <taxon>Mycobacteriales</taxon>
        <taxon>Mycobacteriaceae</taxon>
        <taxon>Mycolicibacter</taxon>
    </lineage>
</organism>
<comment type="caution">
    <text evidence="1">The sequence shown here is derived from an EMBL/GenBank/DDBJ whole genome shotgun (WGS) entry which is preliminary data.</text>
</comment>
<reference evidence="1 2" key="1">
    <citation type="journal article" date="2019" name="Emerg. Microbes Infect.">
        <title>Comprehensive subspecies identification of 175 nontuberculous mycobacteria species based on 7547 genomic profiles.</title>
        <authorList>
            <person name="Matsumoto Y."/>
            <person name="Kinjo T."/>
            <person name="Motooka D."/>
            <person name="Nabeya D."/>
            <person name="Jung N."/>
            <person name="Uechi K."/>
            <person name="Horii T."/>
            <person name="Iida T."/>
            <person name="Fujita J."/>
            <person name="Nakamura S."/>
        </authorList>
    </citation>
    <scope>NUCLEOTIDE SEQUENCE [LARGE SCALE GENOMIC DNA]</scope>
    <source>
        <strain evidence="1 2">JCM 16017</strain>
    </source>
</reference>
<dbReference type="Proteomes" id="UP000465263">
    <property type="component" value="Unassembled WGS sequence"/>
</dbReference>
<accession>A0A7I9XPG8</accession>
<keyword evidence="2" id="KW-1185">Reference proteome</keyword>
<proteinExistence type="predicted"/>
<dbReference type="EMBL" id="BLKV01000002">
    <property type="protein sequence ID" value="GFG71853.1"/>
    <property type="molecule type" value="Genomic_DNA"/>
</dbReference>
<dbReference type="RefSeq" id="WP_085081909.1">
    <property type="nucleotide sequence ID" value="NZ_BLKV01000002.1"/>
</dbReference>
<sequence>MNDWQATAARLGDISRSTVFGLWAAGELGSVKIGKLRFSTDRQIDDYIQRLEQQGGDAA</sequence>
<evidence type="ECO:0000313" key="1">
    <source>
        <dbReference type="EMBL" id="GFG71853.1"/>
    </source>
</evidence>
<name>A0A7I9XPG8_9MYCO</name>